<name>A0A128EJ08_9BACT</name>
<dbReference type="AlphaFoldDB" id="A0A128EJ08"/>
<dbReference type="OrthoDB" id="9790662at2"/>
<dbReference type="Proteomes" id="UP000069632">
    <property type="component" value="Unassembled WGS sequence"/>
</dbReference>
<dbReference type="SUPFAM" id="SSF55021">
    <property type="entry name" value="ACT-like"/>
    <property type="match status" value="2"/>
</dbReference>
<dbReference type="Gene3D" id="3.30.2130.10">
    <property type="entry name" value="VC0802-like"/>
    <property type="match status" value="1"/>
</dbReference>
<keyword evidence="3" id="KW-1185">Reference proteome</keyword>
<dbReference type="PROSITE" id="PS51671">
    <property type="entry name" value="ACT"/>
    <property type="match status" value="1"/>
</dbReference>
<dbReference type="Pfam" id="PF19571">
    <property type="entry name" value="ACT_8"/>
    <property type="match status" value="1"/>
</dbReference>
<dbReference type="InterPro" id="IPR002912">
    <property type="entry name" value="ACT_dom"/>
</dbReference>
<evidence type="ECO:0000313" key="3">
    <source>
        <dbReference type="Proteomes" id="UP000069632"/>
    </source>
</evidence>
<sequence length="135" mass="15245">MNQLSIFLENKPGELTQLTQILSDVKVSIDSIMIAETSSFGVVRLITKDYERAMNELKSAGFSVRVIKVIGVLMQNEVGAFHKIVELLSKNSININYCYSFYSGDNKGVFVFSVDKVELAKELLEKVEFHLVEYV</sequence>
<dbReference type="PANTHER" id="PTHR40099:SF1">
    <property type="entry name" value="ACETOLACTATE SYNTHASE, SMALL SUBUNIT"/>
    <property type="match status" value="1"/>
</dbReference>
<gene>
    <name evidence="2" type="ORF">ERS672216_01474</name>
</gene>
<dbReference type="InterPro" id="IPR045739">
    <property type="entry name" value="ACT_dom_pair"/>
</dbReference>
<feature type="domain" description="ACT" evidence="1">
    <location>
        <begin position="69"/>
        <end position="135"/>
    </location>
</feature>
<accession>A0A128EJ08</accession>
<dbReference type="PANTHER" id="PTHR40099">
    <property type="entry name" value="ACETOLACTATE SYNTHASE, SMALL SUBUNIT"/>
    <property type="match status" value="1"/>
</dbReference>
<evidence type="ECO:0000313" key="2">
    <source>
        <dbReference type="EMBL" id="CZE48551.1"/>
    </source>
</evidence>
<organism evidence="2 3">
    <name type="scientific">Campylobacter geochelonis</name>
    <dbReference type="NCBI Taxonomy" id="1780362"/>
    <lineage>
        <taxon>Bacteria</taxon>
        <taxon>Pseudomonadati</taxon>
        <taxon>Campylobacterota</taxon>
        <taxon>Epsilonproteobacteria</taxon>
        <taxon>Campylobacterales</taxon>
        <taxon>Campylobacteraceae</taxon>
        <taxon>Campylobacter</taxon>
    </lineage>
</organism>
<dbReference type="InterPro" id="IPR045865">
    <property type="entry name" value="ACT-like_dom_sf"/>
</dbReference>
<evidence type="ECO:0000259" key="1">
    <source>
        <dbReference type="PROSITE" id="PS51671"/>
    </source>
</evidence>
<dbReference type="EMBL" id="FIZP01000008">
    <property type="protein sequence ID" value="CZE48551.1"/>
    <property type="molecule type" value="Genomic_DNA"/>
</dbReference>
<dbReference type="RefSeq" id="WP_075493264.1">
    <property type="nucleotide sequence ID" value="NZ_CP053844.1"/>
</dbReference>
<proteinExistence type="predicted"/>
<protein>
    <submittedName>
        <fullName evidence="2">Acetolactate synthase 3 regulatory subunit</fullName>
    </submittedName>
</protein>
<reference evidence="2 3" key="1">
    <citation type="submission" date="2016-02" db="EMBL/GenBank/DDBJ databases">
        <authorList>
            <consortium name="Pathogen Informatics"/>
        </authorList>
    </citation>
    <scope>NUCLEOTIDE SEQUENCE [LARGE SCALE GENOMIC DNA]</scope>
    <source>
        <strain evidence="2 3">RC20</strain>
    </source>
</reference>